<dbReference type="OrthoDB" id="9813603at2"/>
<evidence type="ECO:0000256" key="9">
    <source>
        <dbReference type="ARBA" id="ARBA00023244"/>
    </source>
</evidence>
<feature type="binding site" evidence="10">
    <location>
        <position position="73"/>
    </location>
    <ligand>
        <name>substrate</name>
    </ligand>
</feature>
<organism evidence="16 17">
    <name type="scientific">Limnochorda pilosa</name>
    <dbReference type="NCBI Taxonomy" id="1555112"/>
    <lineage>
        <taxon>Bacteria</taxon>
        <taxon>Bacillati</taxon>
        <taxon>Bacillota</taxon>
        <taxon>Limnochordia</taxon>
        <taxon>Limnochordales</taxon>
        <taxon>Limnochordaceae</taxon>
        <taxon>Limnochorda</taxon>
    </lineage>
</organism>
<comment type="function">
    <text evidence="10">Catalyzes the decarboxylation of four acetate groups of uroporphyrinogen-III to yield coproporphyrinogen-III.</text>
</comment>
<comment type="subunit">
    <text evidence="4 10">Homodimer.</text>
</comment>
<gene>
    <name evidence="10" type="primary">hemE</name>
    <name evidence="16" type="ORF">LIP_0707</name>
</gene>
<evidence type="ECO:0000256" key="12">
    <source>
        <dbReference type="RuleBase" id="RU004169"/>
    </source>
</evidence>
<feature type="compositionally biased region" description="Basic and acidic residues" evidence="13">
    <location>
        <begin position="355"/>
        <end position="375"/>
    </location>
</feature>
<feature type="binding site" evidence="10">
    <location>
        <position position="205"/>
    </location>
    <ligand>
        <name>substrate</name>
    </ligand>
</feature>
<dbReference type="AlphaFoldDB" id="A0A0K2SI93"/>
<dbReference type="PANTHER" id="PTHR21091:SF169">
    <property type="entry name" value="UROPORPHYRINOGEN DECARBOXYLASE"/>
    <property type="match status" value="1"/>
</dbReference>
<evidence type="ECO:0000259" key="15">
    <source>
        <dbReference type="PROSITE" id="PS00907"/>
    </source>
</evidence>
<dbReference type="GO" id="GO:0004853">
    <property type="term" value="F:uroporphyrinogen decarboxylase activity"/>
    <property type="evidence" value="ECO:0007669"/>
    <property type="project" value="UniProtKB-UniRule"/>
</dbReference>
<dbReference type="NCBIfam" id="TIGR01464">
    <property type="entry name" value="hemE"/>
    <property type="match status" value="1"/>
</dbReference>
<dbReference type="GO" id="GO:0005829">
    <property type="term" value="C:cytosol"/>
    <property type="evidence" value="ECO:0007669"/>
    <property type="project" value="UniProtKB-SubCell"/>
</dbReference>
<comment type="subcellular location">
    <subcellularLocation>
        <location evidence="1">Cytoplasm</location>
        <location evidence="1">Cytosol</location>
    </subcellularLocation>
</comment>
<feature type="region of interest" description="Disordered" evidence="13">
    <location>
        <begin position="346"/>
        <end position="384"/>
    </location>
</feature>
<dbReference type="InterPro" id="IPR038071">
    <property type="entry name" value="UROD/MetE-like_sf"/>
</dbReference>
<dbReference type="KEGG" id="lpil:LIP_0707"/>
<evidence type="ECO:0000313" key="17">
    <source>
        <dbReference type="Proteomes" id="UP000065807"/>
    </source>
</evidence>
<dbReference type="PROSITE" id="PS00907">
    <property type="entry name" value="UROD_2"/>
    <property type="match status" value="1"/>
</dbReference>
<dbReference type="HAMAP" id="MF_00218">
    <property type="entry name" value="URO_D"/>
    <property type="match status" value="1"/>
</dbReference>
<evidence type="ECO:0000256" key="8">
    <source>
        <dbReference type="ARBA" id="ARBA00023239"/>
    </source>
</evidence>
<feature type="binding site" evidence="10">
    <location>
        <begin position="24"/>
        <end position="28"/>
    </location>
    <ligand>
        <name>substrate</name>
    </ligand>
</feature>
<dbReference type="EMBL" id="AP014924">
    <property type="protein sequence ID" value="BAS26564.1"/>
    <property type="molecule type" value="Genomic_DNA"/>
</dbReference>
<feature type="site" description="Transition state stabilizer" evidence="10">
    <location>
        <position position="73"/>
    </location>
</feature>
<proteinExistence type="inferred from homology"/>
<feature type="domain" description="Uroporphyrinogen decarboxylase (URO-D)" evidence="14">
    <location>
        <begin position="19"/>
        <end position="28"/>
    </location>
</feature>
<comment type="pathway">
    <text evidence="2 10 11">Porphyrin-containing compound metabolism; protoporphyrin-IX biosynthesis; coproporphyrinogen-III from 5-aminolevulinate: step 4/4.</text>
</comment>
<keyword evidence="6 10" id="KW-0963">Cytoplasm</keyword>
<feature type="binding site" evidence="10">
    <location>
        <position position="322"/>
    </location>
    <ligand>
        <name>substrate</name>
    </ligand>
</feature>
<dbReference type="FunFam" id="3.20.20.210:FF:000008">
    <property type="entry name" value="Uroporphyrinogen decarboxylase"/>
    <property type="match status" value="1"/>
</dbReference>
<keyword evidence="8 10" id="KW-0456">Lyase</keyword>
<reference evidence="17" key="2">
    <citation type="journal article" date="2016" name="Int. J. Syst. Evol. Microbiol.">
        <title>Complete genome sequence and cell structure of Limnochorda pilosa, a Gram-negative spore-former within the phylum Firmicutes.</title>
        <authorList>
            <person name="Watanabe M."/>
            <person name="Kojima H."/>
            <person name="Fukui M."/>
        </authorList>
    </citation>
    <scope>NUCLEOTIDE SEQUENCE [LARGE SCALE GENOMIC DNA]</scope>
    <source>
        <strain evidence="17">HC45</strain>
    </source>
</reference>
<name>A0A0K2SI93_LIMPI</name>
<evidence type="ECO:0000313" key="16">
    <source>
        <dbReference type="EMBL" id="BAS26564.1"/>
    </source>
</evidence>
<comment type="caution">
    <text evidence="10">Lacks conserved residue(s) required for the propagation of feature annotation.</text>
</comment>
<evidence type="ECO:0000256" key="4">
    <source>
        <dbReference type="ARBA" id="ARBA00011738"/>
    </source>
</evidence>
<dbReference type="Gene3D" id="3.20.20.210">
    <property type="match status" value="1"/>
</dbReference>
<evidence type="ECO:0000256" key="11">
    <source>
        <dbReference type="RuleBase" id="RU000554"/>
    </source>
</evidence>
<evidence type="ECO:0000256" key="2">
    <source>
        <dbReference type="ARBA" id="ARBA00004804"/>
    </source>
</evidence>
<evidence type="ECO:0000256" key="13">
    <source>
        <dbReference type="SAM" id="MobiDB-lite"/>
    </source>
</evidence>
<protein>
    <recommendedName>
        <fullName evidence="5 10">Uroporphyrinogen decarboxylase</fullName>
        <shortName evidence="10">UPD</shortName>
        <shortName evidence="10">URO-D</shortName>
        <ecNumber evidence="5 10">4.1.1.37</ecNumber>
    </recommendedName>
</protein>
<keyword evidence="17" id="KW-1185">Reference proteome</keyword>
<sequence length="384" mass="42135">MRSERFLRACRRQPVDGAPVWLMRQAGRYLPEYRTIRSKHDFLTMARTPELAAQVTLLPVERVHVDAAILFADILLPLDALGLGVAFTKEDGPAVAHPIRSDRDVAALPPFDPHEQMGYVLETIRVVRRELEGKVPLIGFAGAPFTLASYAVEGGASRDYRRCKEMMWKAPQVWQALMERLADVTLAYLRAQVEAGAQAVQIFDSWVGALSPDDYREHVLPHSRRVLDGLRATGVPVIHFAVQASGYLELIKEAGGDVIGLDWRVDIGEARRRLGPDVAVQGNLDPMALLAPPPVIEAKVARLLERGGSLSGLPGHVVNLGHGVLPDTPVEHVITMVEAVHRLSRNPAATAQVKGEGRPAEREDRTVQEEGRSGEGRGGWTRSS</sequence>
<dbReference type="InterPro" id="IPR006361">
    <property type="entry name" value="Uroporphyrinogen_deCO2ase_HemE"/>
</dbReference>
<dbReference type="PATRIC" id="fig|1555112.3.peg.738"/>
<comment type="catalytic activity">
    <reaction evidence="10 11">
        <text>uroporphyrinogen III + 4 H(+) = coproporphyrinogen III + 4 CO2</text>
        <dbReference type="Rhea" id="RHEA:19865"/>
        <dbReference type="ChEBI" id="CHEBI:15378"/>
        <dbReference type="ChEBI" id="CHEBI:16526"/>
        <dbReference type="ChEBI" id="CHEBI:57308"/>
        <dbReference type="ChEBI" id="CHEBI:57309"/>
        <dbReference type="EC" id="4.1.1.37"/>
    </reaction>
</comment>
<dbReference type="PROSITE" id="PS00906">
    <property type="entry name" value="UROD_1"/>
    <property type="match status" value="1"/>
</dbReference>
<dbReference type="Pfam" id="PF01208">
    <property type="entry name" value="URO-D"/>
    <property type="match status" value="1"/>
</dbReference>
<dbReference type="CDD" id="cd00717">
    <property type="entry name" value="URO-D"/>
    <property type="match status" value="1"/>
</dbReference>
<feature type="binding site" evidence="10">
    <location>
        <position position="150"/>
    </location>
    <ligand>
        <name>substrate</name>
    </ligand>
</feature>
<evidence type="ECO:0000256" key="10">
    <source>
        <dbReference type="HAMAP-Rule" id="MF_00218"/>
    </source>
</evidence>
<dbReference type="UniPathway" id="UPA00251">
    <property type="reaction ID" value="UER00321"/>
</dbReference>
<feature type="domain" description="Uroporphyrinogen decarboxylase (URO-D)" evidence="15">
    <location>
        <begin position="138"/>
        <end position="154"/>
    </location>
</feature>
<dbReference type="PANTHER" id="PTHR21091">
    <property type="entry name" value="METHYLTETRAHYDROFOLATE:HOMOCYSTEINE METHYLTRANSFERASE RELATED"/>
    <property type="match status" value="1"/>
</dbReference>
<dbReference type="SUPFAM" id="SSF51726">
    <property type="entry name" value="UROD/MetE-like"/>
    <property type="match status" value="1"/>
</dbReference>
<evidence type="ECO:0000256" key="7">
    <source>
        <dbReference type="ARBA" id="ARBA00022793"/>
    </source>
</evidence>
<dbReference type="Proteomes" id="UP000065807">
    <property type="component" value="Chromosome"/>
</dbReference>
<accession>A0A0K2SI93</accession>
<dbReference type="STRING" id="1555112.LIP_0707"/>
<dbReference type="InterPro" id="IPR000257">
    <property type="entry name" value="Uroporphyrinogen_deCOase"/>
</dbReference>
<comment type="similarity">
    <text evidence="3 10 12">Belongs to the uroporphyrinogen decarboxylase family.</text>
</comment>
<dbReference type="GO" id="GO:0006782">
    <property type="term" value="P:protoporphyrinogen IX biosynthetic process"/>
    <property type="evidence" value="ECO:0007669"/>
    <property type="project" value="UniProtKB-UniRule"/>
</dbReference>
<evidence type="ECO:0000256" key="1">
    <source>
        <dbReference type="ARBA" id="ARBA00004514"/>
    </source>
</evidence>
<evidence type="ECO:0000256" key="5">
    <source>
        <dbReference type="ARBA" id="ARBA00012288"/>
    </source>
</evidence>
<evidence type="ECO:0000259" key="14">
    <source>
        <dbReference type="PROSITE" id="PS00906"/>
    </source>
</evidence>
<evidence type="ECO:0000256" key="3">
    <source>
        <dbReference type="ARBA" id="ARBA00009935"/>
    </source>
</evidence>
<keyword evidence="7 10" id="KW-0210">Decarboxylase</keyword>
<evidence type="ECO:0000256" key="6">
    <source>
        <dbReference type="ARBA" id="ARBA00022490"/>
    </source>
</evidence>
<keyword evidence="9 10" id="KW-0627">Porphyrin biosynthesis</keyword>
<dbReference type="EC" id="4.1.1.37" evidence="5 10"/>
<reference evidence="17" key="1">
    <citation type="submission" date="2015-07" db="EMBL/GenBank/DDBJ databases">
        <title>Complete genome sequence and phylogenetic analysis of Limnochorda pilosa.</title>
        <authorList>
            <person name="Watanabe M."/>
            <person name="Kojima H."/>
            <person name="Fukui M."/>
        </authorList>
    </citation>
    <scope>NUCLEOTIDE SEQUENCE [LARGE SCALE GENOMIC DNA]</scope>
    <source>
        <strain evidence="17">HC45</strain>
    </source>
</reference>